<gene>
    <name evidence="3" type="ORF">Poly21_01310</name>
</gene>
<keyword evidence="1" id="KW-1133">Transmembrane helix</keyword>
<protein>
    <submittedName>
        <fullName evidence="3">Uncharacterized protein</fullName>
    </submittedName>
</protein>
<proteinExistence type="predicted"/>
<evidence type="ECO:0000256" key="1">
    <source>
        <dbReference type="SAM" id="Phobius"/>
    </source>
</evidence>
<accession>A0A5C6C1D2</accession>
<keyword evidence="1" id="KW-0812">Transmembrane</keyword>
<evidence type="ECO:0000256" key="2">
    <source>
        <dbReference type="SAM" id="SignalP"/>
    </source>
</evidence>
<dbReference type="EMBL" id="SJPU01000001">
    <property type="protein sequence ID" value="TWU17978.1"/>
    <property type="molecule type" value="Genomic_DNA"/>
</dbReference>
<name>A0A5C6C1D2_9BACT</name>
<dbReference type="Proteomes" id="UP000319908">
    <property type="component" value="Unassembled WGS sequence"/>
</dbReference>
<evidence type="ECO:0000313" key="3">
    <source>
        <dbReference type="EMBL" id="TWU17978.1"/>
    </source>
</evidence>
<reference evidence="3 4" key="1">
    <citation type="journal article" date="2020" name="Antonie Van Leeuwenhoek">
        <title>Rhodopirellula heiligendammensis sp. nov., Rhodopirellula pilleata sp. nov., and Rhodopirellula solitaria sp. nov. isolated from natural or artificial marine surfaces in Northern Germany and California, USA, and emended description of the genus Rhodopirellula.</title>
        <authorList>
            <person name="Kallscheuer N."/>
            <person name="Wiegand S."/>
            <person name="Jogler M."/>
            <person name="Boedeker C."/>
            <person name="Peeters S.H."/>
            <person name="Rast P."/>
            <person name="Heuer A."/>
            <person name="Jetten M.S.M."/>
            <person name="Rohde M."/>
            <person name="Jogler C."/>
        </authorList>
    </citation>
    <scope>NUCLEOTIDE SEQUENCE [LARGE SCALE GENOMIC DNA]</scope>
    <source>
        <strain evidence="3 4">Poly21</strain>
    </source>
</reference>
<keyword evidence="1" id="KW-0472">Membrane</keyword>
<feature type="transmembrane region" description="Helical" evidence="1">
    <location>
        <begin position="184"/>
        <end position="213"/>
    </location>
</feature>
<feature type="chain" id="PRO_5022890571" evidence="2">
    <location>
        <begin position="21"/>
        <end position="217"/>
    </location>
</feature>
<keyword evidence="2" id="KW-0732">Signal</keyword>
<evidence type="ECO:0000313" key="4">
    <source>
        <dbReference type="Proteomes" id="UP000319908"/>
    </source>
</evidence>
<feature type="signal peptide" evidence="2">
    <location>
        <begin position="1"/>
        <end position="20"/>
    </location>
</feature>
<organism evidence="3 4">
    <name type="scientific">Allorhodopirellula heiligendammensis</name>
    <dbReference type="NCBI Taxonomy" id="2714739"/>
    <lineage>
        <taxon>Bacteria</taxon>
        <taxon>Pseudomonadati</taxon>
        <taxon>Planctomycetota</taxon>
        <taxon>Planctomycetia</taxon>
        <taxon>Pirellulales</taxon>
        <taxon>Pirellulaceae</taxon>
        <taxon>Allorhodopirellula</taxon>
    </lineage>
</organism>
<comment type="caution">
    <text evidence="3">The sequence shown here is derived from an EMBL/GenBank/DDBJ whole genome shotgun (WGS) entry which is preliminary data.</text>
</comment>
<dbReference type="AlphaFoldDB" id="A0A5C6C1D2"/>
<dbReference type="OrthoDB" id="292560at2"/>
<sequence>MMRFIAVMLCIVALAGNARAQLPEDGGKYQIIVVTASTPSPLGARLLSLIQSDSKVASIAARCHVHQWTPQTKIYQARYARSLPATALPIVALARSDGGVIYKASGNAVPSTGADLAANLMDAAKMDRDNSPLRYSATADCPGGTCPTRPALPSLPSLPSFRPLDGLIPDTVTIDVQTPSVPKWAIAVVGGIVLIGCLGGLLLIAVVGLVAFVKLRG</sequence>
<dbReference type="RefSeq" id="WP_146404967.1">
    <property type="nucleotide sequence ID" value="NZ_SJPU01000001.1"/>
</dbReference>
<keyword evidence="4" id="KW-1185">Reference proteome</keyword>